<reference evidence="2" key="1">
    <citation type="submission" date="2023-03" db="EMBL/GenBank/DDBJ databases">
        <authorList>
            <person name="Julca I."/>
        </authorList>
    </citation>
    <scope>NUCLEOTIDE SEQUENCE</scope>
</reference>
<dbReference type="AlphaFoldDB" id="A0AAV1ECK2"/>
<evidence type="ECO:0000313" key="2">
    <source>
        <dbReference type="EMBL" id="CAI9117457.1"/>
    </source>
</evidence>
<sequence length="224" mass="25336">MFSTIGSGRPTTSFILNVLLEEVKSNGVASSATSRAICEATRDDPHDTGGFVKFILIEGPKEMMSRRGRGTTHVWTQEEDSTLIISMKQYYAVYDVRNNGELSGFGWDDEKKCLTTSGGVWKTYLEANPEDSFLKNKPCLYHDQLAIVSGKDRATWINVEAPTDVIGNLEREENINQEHEWSDEDENYAEPTAAKNQGEETSKTPEKRKEEKCRWFDIVFGGHR</sequence>
<feature type="region of interest" description="Disordered" evidence="1">
    <location>
        <begin position="178"/>
        <end position="209"/>
    </location>
</feature>
<feature type="compositionally biased region" description="Basic and acidic residues" evidence="1">
    <location>
        <begin position="197"/>
        <end position="209"/>
    </location>
</feature>
<dbReference type="PANTHER" id="PTHR46250:SF18">
    <property type="entry name" value="MYB_SANT-LIKE DOMAIN-CONTAINING PROTEIN"/>
    <property type="match status" value="1"/>
</dbReference>
<evidence type="ECO:0000256" key="1">
    <source>
        <dbReference type="SAM" id="MobiDB-lite"/>
    </source>
</evidence>
<dbReference type="EMBL" id="OX459126">
    <property type="protein sequence ID" value="CAI9117457.1"/>
    <property type="molecule type" value="Genomic_DNA"/>
</dbReference>
<protein>
    <submittedName>
        <fullName evidence="2">OLC1v1018855C1</fullName>
    </submittedName>
</protein>
<keyword evidence="3" id="KW-1185">Reference proteome</keyword>
<accession>A0AAV1ECK2</accession>
<evidence type="ECO:0000313" key="3">
    <source>
        <dbReference type="Proteomes" id="UP001161247"/>
    </source>
</evidence>
<gene>
    <name evidence="2" type="ORF">OLC1_LOCUS23514</name>
</gene>
<dbReference type="PANTHER" id="PTHR46250">
    <property type="entry name" value="MYB/SANT-LIKE DNA-BINDING DOMAIN PROTEIN-RELATED"/>
    <property type="match status" value="1"/>
</dbReference>
<organism evidence="2 3">
    <name type="scientific">Oldenlandia corymbosa var. corymbosa</name>
    <dbReference type="NCBI Taxonomy" id="529605"/>
    <lineage>
        <taxon>Eukaryota</taxon>
        <taxon>Viridiplantae</taxon>
        <taxon>Streptophyta</taxon>
        <taxon>Embryophyta</taxon>
        <taxon>Tracheophyta</taxon>
        <taxon>Spermatophyta</taxon>
        <taxon>Magnoliopsida</taxon>
        <taxon>eudicotyledons</taxon>
        <taxon>Gunneridae</taxon>
        <taxon>Pentapetalae</taxon>
        <taxon>asterids</taxon>
        <taxon>lamiids</taxon>
        <taxon>Gentianales</taxon>
        <taxon>Rubiaceae</taxon>
        <taxon>Rubioideae</taxon>
        <taxon>Spermacoceae</taxon>
        <taxon>Hedyotis-Oldenlandia complex</taxon>
        <taxon>Oldenlandia</taxon>
    </lineage>
</organism>
<name>A0AAV1ECK2_OLDCO</name>
<dbReference type="Proteomes" id="UP001161247">
    <property type="component" value="Chromosome 9"/>
</dbReference>
<proteinExistence type="predicted"/>